<dbReference type="SMART" id="SM00225">
    <property type="entry name" value="BTB"/>
    <property type="match status" value="1"/>
</dbReference>
<dbReference type="GO" id="GO:0046982">
    <property type="term" value="F:protein heterodimerization activity"/>
    <property type="evidence" value="ECO:0007669"/>
    <property type="project" value="InterPro"/>
</dbReference>
<dbReference type="PROSITE" id="PS50097">
    <property type="entry name" value="BTB"/>
    <property type="match status" value="1"/>
</dbReference>
<dbReference type="Gene3D" id="3.30.710.10">
    <property type="entry name" value="Potassium Channel Kv1.1, Chain A"/>
    <property type="match status" value="1"/>
</dbReference>
<dbReference type="Pfam" id="PF12796">
    <property type="entry name" value="Ank_2"/>
    <property type="match status" value="1"/>
</dbReference>
<dbReference type="InterPro" id="IPR036770">
    <property type="entry name" value="Ankyrin_rpt-contain_sf"/>
</dbReference>
<dbReference type="SUPFAM" id="SSF48403">
    <property type="entry name" value="Ankyrin repeat"/>
    <property type="match status" value="1"/>
</dbReference>
<dbReference type="PROSITE" id="PS50297">
    <property type="entry name" value="ANK_REP_REGION"/>
    <property type="match status" value="1"/>
</dbReference>
<dbReference type="Proteomes" id="UP000783686">
    <property type="component" value="Unassembled WGS sequence"/>
</dbReference>
<feature type="repeat" description="ANK" evidence="3">
    <location>
        <begin position="936"/>
        <end position="962"/>
    </location>
</feature>
<dbReference type="InterPro" id="IPR059008">
    <property type="entry name" value="ABTB2/3_histone"/>
</dbReference>
<dbReference type="Pfam" id="PF26281">
    <property type="entry name" value="Histone_ABTB"/>
    <property type="match status" value="1"/>
</dbReference>
<evidence type="ECO:0000259" key="5">
    <source>
        <dbReference type="PROSITE" id="PS50097"/>
    </source>
</evidence>
<dbReference type="SMART" id="SM00248">
    <property type="entry name" value="ANK"/>
    <property type="match status" value="3"/>
</dbReference>
<feature type="compositionally biased region" description="Basic and acidic residues" evidence="4">
    <location>
        <begin position="328"/>
        <end position="337"/>
    </location>
</feature>
<keyword evidence="2 3" id="KW-0040">ANK repeat</keyword>
<feature type="region of interest" description="Disordered" evidence="4">
    <location>
        <begin position="328"/>
        <end position="361"/>
    </location>
</feature>
<evidence type="ECO:0000256" key="2">
    <source>
        <dbReference type="ARBA" id="ARBA00023043"/>
    </source>
</evidence>
<feature type="compositionally biased region" description="Low complexity" evidence="4">
    <location>
        <begin position="234"/>
        <end position="265"/>
    </location>
</feature>
<feature type="compositionally biased region" description="Polar residues" evidence="4">
    <location>
        <begin position="340"/>
        <end position="349"/>
    </location>
</feature>
<dbReference type="PROSITE" id="PS50088">
    <property type="entry name" value="ANK_REPEAT"/>
    <property type="match status" value="1"/>
</dbReference>
<evidence type="ECO:0000256" key="1">
    <source>
        <dbReference type="ARBA" id="ARBA00022737"/>
    </source>
</evidence>
<feature type="compositionally biased region" description="Basic and acidic residues" evidence="4">
    <location>
        <begin position="350"/>
        <end position="360"/>
    </location>
</feature>
<sequence length="1372" mass="153982">MSLQTAGDMLYDEKLSTVTSAKRILDPILVGGSVSREFQRFSRSRADGPTQHRRSRSAHPTLLGSMAYRNHKPRASSSTNSAEPSLPDRLASALKSLRPHLNSNQHGNRQKSMVVDADDVVYFANHERMTGSDIHGKHGHKCNSKCQHLDNVDDGVDLDGNYSSNESKRKARQKSAPPAELKTLDDLRQLYKNAPHSSQDDDDIENNIFKPPKRESSSTFNSIDLKPPVPSSSPPGSLSPRSPLVTTSMTSSLSSASSSRSAADSGYRSHKRLQNDLDNNNKPDVSLIYINDGSLSSTEVEKYRGSHKEDKGITVVKVDTVENSNLVDSDRKMEKIKNGSVGQSKGQKMSHNDELKRPNGDTKTSYTQQVFNDLRHSNLQYGQQKMAALSSTNSADKAKTEVVLDHKPKSGYHLKSLNGLNHQALASHSPAMSSVPVAHVSPTVATQHASDAVPNKLKVSTVPSPQALYSVPNHQTSSTVLNHQTSSTVQNSQPSSTASYTSTQSDIALFRPTRFTVPFTYTTSDMKSLIEQTVPALSQGFSHELFMMLLTRFRHSMEVFSVEIQRNIGPFVKCAVRDINLSLMSLLPEKTAYICMDYAVQTLAFFSNSATFTKSLEARASLKMNVGKMYRWMKLSGLTDVVVDVTAVYLTAVFERLLLLYIQTVEKTRSNKQFSDVLRQHSSLFDAFTINDLTTGICIPTMRLLQKLLDIDAADNHVKQSKWHKRWRENHKIGVRFDEDGLNCLFFYIRCNEEGQNCNCVGKKPIFAHFVETILNIVEHRNSARINRADVMEAARILKLIDKLPPRSSSDFIDSPDCLEWQWLEQSRLWEVDQAERRKIFGQCDLSRTNSHGLSCLSRTILNNNISAANLIVHKTNAHLDTPISPSNLKGPHKNCKLFDDFLGWTPLFWAVVKQDTEMVKKLLAQNVHVNAGWMRRETPLQLAAASGSPEIIHLLLKHRADPQFTLVDYEHKDQQNVAGAPAALAIAAASGNSQAFNLILTELRKPSFSKDNLPASIDEHGDGSGNVSECTQTVNYAETGKLTQLVLKEALYYAVECGNLDIAFDLSALGVKWTINLWTKCLEWSVQQKSNQGIKLVLDSFVLRQLRQAPLQALEMFNRKLFDIIDLDFIDQFTENAVFNSLLQLTSSIFKNFYKEDDHAENSVSESSNSKPFGVMIDPKYCDNEKFSDVKFICENRKIYAHRIALVNASQQFETILQNSVDSVKVNDISYNTFKALIEFVYGKRAECLKHISAEPINDQLKTIQSAERFGLSELAELIAKEISDNIEVSNCLSIYQHAIKTDNNKLLKRVEPFILCHLEELLGRNSPQHLDFLQINKCFDLTQRLAIYSNRTVRQIFHNFESEELSIHKL</sequence>
<name>A0A811KN09_9BILA</name>
<dbReference type="Gene3D" id="1.25.40.20">
    <property type="entry name" value="Ankyrin repeat-containing domain"/>
    <property type="match status" value="1"/>
</dbReference>
<gene>
    <name evidence="6" type="ORF">BOKJ2_LOCUS6876</name>
</gene>
<dbReference type="InterPro" id="IPR011333">
    <property type="entry name" value="SKP1/BTB/POZ_sf"/>
</dbReference>
<dbReference type="InterPro" id="IPR000210">
    <property type="entry name" value="BTB/POZ_dom"/>
</dbReference>
<accession>A0A811KN09</accession>
<dbReference type="Proteomes" id="UP000614601">
    <property type="component" value="Unassembled WGS sequence"/>
</dbReference>
<protein>
    <recommendedName>
        <fullName evidence="5">BTB domain-containing protein</fullName>
    </recommendedName>
</protein>
<dbReference type="InterPro" id="IPR052089">
    <property type="entry name" value="Ankyrin-BTB/POZ_domain"/>
</dbReference>
<keyword evidence="7" id="KW-1185">Reference proteome</keyword>
<comment type="caution">
    <text evidence="6">The sequence shown here is derived from an EMBL/GenBank/DDBJ whole genome shotgun (WGS) entry which is preliminary data.</text>
</comment>
<evidence type="ECO:0000313" key="7">
    <source>
        <dbReference type="Proteomes" id="UP000614601"/>
    </source>
</evidence>
<reference evidence="6" key="1">
    <citation type="submission" date="2020-09" db="EMBL/GenBank/DDBJ databases">
        <authorList>
            <person name="Kikuchi T."/>
        </authorList>
    </citation>
    <scope>NUCLEOTIDE SEQUENCE</scope>
    <source>
        <strain evidence="6">SH1</strain>
    </source>
</reference>
<dbReference type="InterPro" id="IPR002110">
    <property type="entry name" value="Ankyrin_rpt"/>
</dbReference>
<feature type="region of interest" description="Disordered" evidence="4">
    <location>
        <begin position="157"/>
        <end position="284"/>
    </location>
</feature>
<dbReference type="SUPFAM" id="SSF54695">
    <property type="entry name" value="POZ domain"/>
    <property type="match status" value="1"/>
</dbReference>
<dbReference type="Gene3D" id="1.10.20.10">
    <property type="entry name" value="Histone, subunit A"/>
    <property type="match status" value="1"/>
</dbReference>
<dbReference type="InterPro" id="IPR009072">
    <property type="entry name" value="Histone-fold"/>
</dbReference>
<dbReference type="PANTHER" id="PTHR46071">
    <property type="entry name" value="ANKYRIN REPEAT AND BTB/POZ DOMAIN-CONTAINING"/>
    <property type="match status" value="1"/>
</dbReference>
<dbReference type="OrthoDB" id="2316821at2759"/>
<feature type="region of interest" description="Disordered" evidence="4">
    <location>
        <begin position="41"/>
        <end position="87"/>
    </location>
</feature>
<dbReference type="EMBL" id="CAJFDH010000003">
    <property type="protein sequence ID" value="CAD5217015.1"/>
    <property type="molecule type" value="Genomic_DNA"/>
</dbReference>
<feature type="domain" description="BTB" evidence="5">
    <location>
        <begin position="1189"/>
        <end position="1251"/>
    </location>
</feature>
<evidence type="ECO:0000256" key="4">
    <source>
        <dbReference type="SAM" id="MobiDB-lite"/>
    </source>
</evidence>
<evidence type="ECO:0000313" key="6">
    <source>
        <dbReference type="EMBL" id="CAD5217015.1"/>
    </source>
</evidence>
<keyword evidence="1" id="KW-0677">Repeat</keyword>
<organism evidence="6 7">
    <name type="scientific">Bursaphelenchus okinawaensis</name>
    <dbReference type="NCBI Taxonomy" id="465554"/>
    <lineage>
        <taxon>Eukaryota</taxon>
        <taxon>Metazoa</taxon>
        <taxon>Ecdysozoa</taxon>
        <taxon>Nematoda</taxon>
        <taxon>Chromadorea</taxon>
        <taxon>Rhabditida</taxon>
        <taxon>Tylenchina</taxon>
        <taxon>Tylenchomorpha</taxon>
        <taxon>Aphelenchoidea</taxon>
        <taxon>Aphelenchoididae</taxon>
        <taxon>Bursaphelenchus</taxon>
    </lineage>
</organism>
<dbReference type="Pfam" id="PF00651">
    <property type="entry name" value="BTB"/>
    <property type="match status" value="1"/>
</dbReference>
<dbReference type="EMBL" id="CAJFCW020000003">
    <property type="protein sequence ID" value="CAG9106965.1"/>
    <property type="molecule type" value="Genomic_DNA"/>
</dbReference>
<evidence type="ECO:0000256" key="3">
    <source>
        <dbReference type="PROSITE-ProRule" id="PRU00023"/>
    </source>
</evidence>
<proteinExistence type="predicted"/>
<dbReference type="PANTHER" id="PTHR46071:SF2">
    <property type="entry name" value="ANKYRIN REPEAT AND BTB_POZ DOMAIN-CONTAINING PROTEIN 2-LIKE PROTEIN"/>
    <property type="match status" value="1"/>
</dbReference>